<dbReference type="RefSeq" id="WP_150993069.1">
    <property type="nucleotide sequence ID" value="NZ_CP062803.1"/>
</dbReference>
<name>A0A643FK07_9BURK</name>
<gene>
    <name evidence="1" type="ORF">F7R26_003025</name>
</gene>
<organism evidence="1 2">
    <name type="scientific">Cupriavidus basilensis</name>
    <dbReference type="NCBI Taxonomy" id="68895"/>
    <lineage>
        <taxon>Bacteria</taxon>
        <taxon>Pseudomonadati</taxon>
        <taxon>Pseudomonadota</taxon>
        <taxon>Betaproteobacteria</taxon>
        <taxon>Burkholderiales</taxon>
        <taxon>Burkholderiaceae</taxon>
        <taxon>Cupriavidus</taxon>
    </lineage>
</organism>
<evidence type="ECO:0000313" key="1">
    <source>
        <dbReference type="EMBL" id="QOT77083.1"/>
    </source>
</evidence>
<accession>A0A643FK07</accession>
<dbReference type="EMBL" id="CP062803">
    <property type="protein sequence ID" value="QOT77083.1"/>
    <property type="molecule type" value="Genomic_DNA"/>
</dbReference>
<dbReference type="GeneID" id="98399859"/>
<protein>
    <submittedName>
        <fullName evidence="1">Uncharacterized protein</fullName>
    </submittedName>
</protein>
<evidence type="ECO:0000313" key="2">
    <source>
        <dbReference type="Proteomes" id="UP000397656"/>
    </source>
</evidence>
<sequence>MAAISCNGCDLVVGMARPPPGWLGGGHYGHDGTLRATLPGSRSSRAQSPAPSTRLARAFQFPVLTVFLHRAVASQRLFDVGKSTLQIGQLCRMFRLAAMWIYYRLAIGALAMLALILLFAMEFGLASAIARREEGFSQSPDEQGP</sequence>
<dbReference type="Proteomes" id="UP000397656">
    <property type="component" value="Chromosome 1"/>
</dbReference>
<proteinExistence type="predicted"/>
<reference evidence="1 2" key="1">
    <citation type="submission" date="2020-10" db="EMBL/GenBank/DDBJ databases">
        <title>Complete genome sequence of Cupriavidus basilensis CCUG 49340T.</title>
        <authorList>
            <person name="Salva-Serra F."/>
            <person name="Donoso R.A."/>
            <person name="Cho K.H."/>
            <person name="Yoo J.A."/>
            <person name="Lee K."/>
            <person name="Yoon S.-H."/>
            <person name="Perez-Pantoja D."/>
            <person name="Moore E.R.B."/>
        </authorList>
    </citation>
    <scope>NUCLEOTIDE SEQUENCE [LARGE SCALE GENOMIC DNA]</scope>
    <source>
        <strain evidence="2">CCUG 49340</strain>
    </source>
</reference>
<dbReference type="AlphaFoldDB" id="A0A643FK07"/>